<dbReference type="InterPro" id="IPR006330">
    <property type="entry name" value="Ado/ade_deaminase"/>
</dbReference>
<organism evidence="9 10">
    <name type="scientific">Sphingobium xenophagum</name>
    <dbReference type="NCBI Taxonomy" id="121428"/>
    <lineage>
        <taxon>Bacteria</taxon>
        <taxon>Pseudomonadati</taxon>
        <taxon>Pseudomonadota</taxon>
        <taxon>Alphaproteobacteria</taxon>
        <taxon>Sphingomonadales</taxon>
        <taxon>Sphingomonadaceae</taxon>
        <taxon>Sphingobium</taxon>
    </lineage>
</organism>
<dbReference type="GO" id="GO:0043103">
    <property type="term" value="P:hypoxanthine salvage"/>
    <property type="evidence" value="ECO:0007669"/>
    <property type="project" value="TreeGrafter"/>
</dbReference>
<feature type="domain" description="Adenosine deaminase" evidence="8">
    <location>
        <begin position="258"/>
        <end position="476"/>
    </location>
</feature>
<dbReference type="Proteomes" id="UP000290975">
    <property type="component" value="Unassembled WGS sequence"/>
</dbReference>
<evidence type="ECO:0000256" key="3">
    <source>
        <dbReference type="ARBA" id="ARBA00012784"/>
    </source>
</evidence>
<dbReference type="AlphaFoldDB" id="A0A401J558"/>
<gene>
    <name evidence="9" type="ORF">MBESOW_P2967</name>
</gene>
<dbReference type="Pfam" id="PF00962">
    <property type="entry name" value="A_deaminase"/>
    <property type="match status" value="1"/>
</dbReference>
<feature type="transmembrane region" description="Helical" evidence="7">
    <location>
        <begin position="21"/>
        <end position="43"/>
    </location>
</feature>
<evidence type="ECO:0000256" key="4">
    <source>
        <dbReference type="ARBA" id="ARBA00022723"/>
    </source>
</evidence>
<comment type="similarity">
    <text evidence="2">Belongs to the metallo-dependent hydrolases superfamily. Adenosine and AMP deaminases family.</text>
</comment>
<reference evidence="9 10" key="1">
    <citation type="submission" date="2014-12" db="EMBL/GenBank/DDBJ databases">
        <title>Whole genome sequencing of Sphingobium xenophagum OW59.</title>
        <authorList>
            <person name="Ohta Y."/>
            <person name="Nishi S."/>
            <person name="Hatada Y."/>
        </authorList>
    </citation>
    <scope>NUCLEOTIDE SEQUENCE [LARGE SCALE GENOMIC DNA]</scope>
    <source>
        <strain evidence="9 10">OW59</strain>
    </source>
</reference>
<evidence type="ECO:0000313" key="9">
    <source>
        <dbReference type="EMBL" id="GBH31710.1"/>
    </source>
</evidence>
<keyword evidence="7" id="KW-1133">Transmembrane helix</keyword>
<keyword evidence="4" id="KW-0479">Metal-binding</keyword>
<keyword evidence="6" id="KW-0862">Zinc</keyword>
<evidence type="ECO:0000259" key="8">
    <source>
        <dbReference type="Pfam" id="PF00962"/>
    </source>
</evidence>
<evidence type="ECO:0000256" key="2">
    <source>
        <dbReference type="ARBA" id="ARBA00006676"/>
    </source>
</evidence>
<proteinExistence type="inferred from homology"/>
<name>A0A401J558_SPHXE</name>
<keyword evidence="7" id="KW-0812">Transmembrane</keyword>
<dbReference type="GO" id="GO:0006154">
    <property type="term" value="P:adenosine catabolic process"/>
    <property type="evidence" value="ECO:0007669"/>
    <property type="project" value="TreeGrafter"/>
</dbReference>
<dbReference type="InterPro" id="IPR032466">
    <property type="entry name" value="Metal_Hydrolase"/>
</dbReference>
<dbReference type="Gene3D" id="3.20.20.140">
    <property type="entry name" value="Metal-dependent hydrolases"/>
    <property type="match status" value="1"/>
</dbReference>
<dbReference type="SUPFAM" id="SSF51556">
    <property type="entry name" value="Metallo-dependent hydrolases"/>
    <property type="match status" value="1"/>
</dbReference>
<dbReference type="GO" id="GO:0046872">
    <property type="term" value="F:metal ion binding"/>
    <property type="evidence" value="ECO:0007669"/>
    <property type="project" value="UniProtKB-KW"/>
</dbReference>
<accession>A0A401J558</accession>
<keyword evidence="10" id="KW-1185">Reference proteome</keyword>
<evidence type="ECO:0000256" key="7">
    <source>
        <dbReference type="SAM" id="Phobius"/>
    </source>
</evidence>
<dbReference type="GO" id="GO:0046103">
    <property type="term" value="P:inosine biosynthetic process"/>
    <property type="evidence" value="ECO:0007669"/>
    <property type="project" value="TreeGrafter"/>
</dbReference>
<dbReference type="PANTHER" id="PTHR11409:SF43">
    <property type="entry name" value="ADENOSINE DEAMINASE"/>
    <property type="match status" value="1"/>
</dbReference>
<comment type="caution">
    <text evidence="9">The sequence shown here is derived from an EMBL/GenBank/DDBJ whole genome shotgun (WGS) entry which is preliminary data.</text>
</comment>
<comment type="cofactor">
    <cofactor evidence="1">
        <name>Zn(2+)</name>
        <dbReference type="ChEBI" id="CHEBI:29105"/>
    </cofactor>
</comment>
<dbReference type="InterPro" id="IPR001365">
    <property type="entry name" value="A_deaminase_dom"/>
</dbReference>
<dbReference type="EMBL" id="BBQY01000020">
    <property type="protein sequence ID" value="GBH31710.1"/>
    <property type="molecule type" value="Genomic_DNA"/>
</dbReference>
<dbReference type="EC" id="3.5.4.4" evidence="3"/>
<evidence type="ECO:0000256" key="1">
    <source>
        <dbReference type="ARBA" id="ARBA00001947"/>
    </source>
</evidence>
<keyword evidence="7" id="KW-0472">Membrane</keyword>
<evidence type="ECO:0000256" key="5">
    <source>
        <dbReference type="ARBA" id="ARBA00022801"/>
    </source>
</evidence>
<evidence type="ECO:0000256" key="6">
    <source>
        <dbReference type="ARBA" id="ARBA00022833"/>
    </source>
</evidence>
<keyword evidence="5" id="KW-0378">Hydrolase</keyword>
<evidence type="ECO:0000313" key="10">
    <source>
        <dbReference type="Proteomes" id="UP000290975"/>
    </source>
</evidence>
<dbReference type="GO" id="GO:0005829">
    <property type="term" value="C:cytosol"/>
    <property type="evidence" value="ECO:0007669"/>
    <property type="project" value="TreeGrafter"/>
</dbReference>
<dbReference type="PANTHER" id="PTHR11409">
    <property type="entry name" value="ADENOSINE DEAMINASE"/>
    <property type="match status" value="1"/>
</dbReference>
<dbReference type="GO" id="GO:0004000">
    <property type="term" value="F:adenosine deaminase activity"/>
    <property type="evidence" value="ECO:0007669"/>
    <property type="project" value="TreeGrafter"/>
</dbReference>
<sequence>MSAISSLNILGLVARKAAKQGIAMTWVAALLMALMVGAGPVVARTPATALSNEARTAAYLDRIVHSSPRLRIFLQAMPKGGDLHNHAGGANFAEDYLRWAAADGLCISTVTYHIVEPPCTPPEHIPAAGLERTYPHYSRAIDAFSTRGFEAGVGDPEVSGYDRFFATFDAFGPAYSRHVGEAMALTRRQAAADHVSYVELGSGARAGWLLGMKMADADASDLAALYARIAPLLPDAVASARADYDGYDAQGAKFNGCGTADREPACDVAMRYLYTAIRTNPPAQVFAQLAFGFALADADPRFVGVNIAAPEHDPVAVRDYALHMQMIAFLKARHPKVQLSLHAGELTLGLVPSRDLSFHIRDAVQIAGARRIGHGIDIAYETDAPALLAQMARDQVVVEINLTSNAVILGVKGSDHPLSLYREAGVPVVLSTDDEGVSRSDMTNEYLRAVTEQGLRYADLKQIVRNGLHYSFLPGDSLWQDRPGGARAAACVSMDAPGCGAWLAKNVKAAAQARLERDLQAFEAGHLEEPLDLRVGSTVRIEAAWKE</sequence>
<protein>
    <recommendedName>
        <fullName evidence="3">adenosine deaminase</fullName>
        <ecNumber evidence="3">3.5.4.4</ecNumber>
    </recommendedName>
</protein>